<dbReference type="InterPro" id="IPR023974">
    <property type="entry name" value="HxsD"/>
</dbReference>
<proteinExistence type="predicted"/>
<reference evidence="1 2" key="1">
    <citation type="journal article" date="2011" name="J. Bacteriol.">
        <title>Genome sequence of the plant-pathogenic bacterium Dickeya dadantii 3937.</title>
        <authorList>
            <person name="Glasner J.D."/>
            <person name="Yang C.H."/>
            <person name="Reverchon S."/>
            <person name="Hugouvieux-Cotte-Pattat N."/>
            <person name="Condemine G."/>
            <person name="Bohin J.P."/>
            <person name="Van Gijsegem F."/>
            <person name="Yang S."/>
            <person name="Franza T."/>
            <person name="Expert D."/>
            <person name="Plunkett G. III"/>
            <person name="San Francisco M.J."/>
            <person name="Charkowski A.O."/>
            <person name="Py B."/>
            <person name="Bell K."/>
            <person name="Rauscher L."/>
            <person name="Rodriguez-Palenzuela P."/>
            <person name="Toussaint A."/>
            <person name="Holeva M.C."/>
            <person name="He S.Y."/>
            <person name="Douet V."/>
            <person name="Boccara M."/>
            <person name="Blanco C."/>
            <person name="Toth I."/>
            <person name="Anderson B.D."/>
            <person name="Biehl B.S."/>
            <person name="Mau B."/>
            <person name="Flynn S.M."/>
            <person name="Barras F."/>
            <person name="Lindeberg M."/>
            <person name="Birch P.R."/>
            <person name="Tsuyumu S."/>
            <person name="Shi X."/>
            <person name="Hibbing M."/>
            <person name="Yap M.N."/>
            <person name="Carpentier M."/>
            <person name="Dassa E."/>
            <person name="Umehara M."/>
            <person name="Kim J.F."/>
            <person name="Rusch M."/>
            <person name="Soni P."/>
            <person name="Mayhew G.F."/>
            <person name="Fouts D.E."/>
            <person name="Gill S.R."/>
            <person name="Blattner F.R."/>
            <person name="Keen N.T."/>
            <person name="Perna N.T."/>
        </authorList>
    </citation>
    <scope>NUCLEOTIDE SEQUENCE [LARGE SCALE GENOMIC DNA]</scope>
    <source>
        <strain evidence="1 2">3937</strain>
    </source>
</reference>
<dbReference type="KEGG" id="ddd:Dda3937_01867"/>
<dbReference type="Proteomes" id="UP000006859">
    <property type="component" value="Chromosome"/>
</dbReference>
<dbReference type="eggNOG" id="ENOG50330UG">
    <property type="taxonomic scope" value="Bacteria"/>
</dbReference>
<dbReference type="EMBL" id="CP002038">
    <property type="protein sequence ID" value="ADM99197.1"/>
    <property type="molecule type" value="Genomic_DNA"/>
</dbReference>
<dbReference type="HOGENOM" id="CLU_188293_0_0_6"/>
<name>E0SJM3_DICD3</name>
<evidence type="ECO:0000313" key="1">
    <source>
        <dbReference type="EMBL" id="ADM99197.1"/>
    </source>
</evidence>
<accession>E0SJM3</accession>
<dbReference type="STRING" id="198628.Dda3937_01867"/>
<dbReference type="NCBIfam" id="TIGR03976">
    <property type="entry name" value="chp_LLNDYxLRE"/>
    <property type="match status" value="1"/>
</dbReference>
<evidence type="ECO:0000313" key="2">
    <source>
        <dbReference type="Proteomes" id="UP000006859"/>
    </source>
</evidence>
<protein>
    <recommendedName>
        <fullName evidence="3">His-Xaa-Ser system protein HxsD</fullName>
    </recommendedName>
</protein>
<dbReference type="AlphaFoldDB" id="E0SJM3"/>
<gene>
    <name evidence="1" type="ordered locus">Dda3937_01867</name>
</gene>
<keyword evidence="2" id="KW-1185">Reference proteome</keyword>
<evidence type="ECO:0008006" key="3">
    <source>
        <dbReference type="Google" id="ProtNLM"/>
    </source>
</evidence>
<sequence length="106" mass="12585">MSVIFFNCDSLDRTAMFIKTIEKTNHSEWVVRNSLYWMSAYTRWELGADDNDWIVSFESFDDTIKFEFERLLNDYELREAHQSHTGHIRASIISTVLRSIDARLTE</sequence>
<organism evidence="1 2">
    <name type="scientific">Dickeya dadantii (strain 3937)</name>
    <name type="common">Erwinia chrysanthemi (strain 3937)</name>
    <dbReference type="NCBI Taxonomy" id="198628"/>
    <lineage>
        <taxon>Bacteria</taxon>
        <taxon>Pseudomonadati</taxon>
        <taxon>Pseudomonadota</taxon>
        <taxon>Gammaproteobacteria</taxon>
        <taxon>Enterobacterales</taxon>
        <taxon>Pectobacteriaceae</taxon>
        <taxon>Dickeya</taxon>
    </lineage>
</organism>